<keyword evidence="2 6" id="KW-1003">Cell membrane</keyword>
<evidence type="ECO:0000256" key="1">
    <source>
        <dbReference type="ARBA" id="ARBA00004651"/>
    </source>
</evidence>
<comment type="similarity">
    <text evidence="6">Belongs to the ABC-4 integral membrane protein family.</text>
</comment>
<organism evidence="8 9">
    <name type="scientific">Polycladospora coralii</name>
    <dbReference type="NCBI Taxonomy" id="2771432"/>
    <lineage>
        <taxon>Bacteria</taxon>
        <taxon>Bacillati</taxon>
        <taxon>Bacillota</taxon>
        <taxon>Bacilli</taxon>
        <taxon>Bacillales</taxon>
        <taxon>Thermoactinomycetaceae</taxon>
        <taxon>Polycladospora</taxon>
    </lineage>
</organism>
<feature type="transmembrane region" description="Helical" evidence="6">
    <location>
        <begin position="498"/>
        <end position="527"/>
    </location>
</feature>
<dbReference type="GO" id="GO:0005886">
    <property type="term" value="C:plasma membrane"/>
    <property type="evidence" value="ECO:0007669"/>
    <property type="project" value="UniProtKB-SubCell"/>
</dbReference>
<accession>A0A926RSA7</accession>
<reference evidence="8" key="1">
    <citation type="submission" date="2020-09" db="EMBL/GenBank/DDBJ databases">
        <title>A novel bacterium of genus Hazenella, isolated from South China Sea.</title>
        <authorList>
            <person name="Huang H."/>
            <person name="Mo K."/>
            <person name="Hu Y."/>
        </authorList>
    </citation>
    <scope>NUCLEOTIDE SEQUENCE</scope>
    <source>
        <strain evidence="8">IB182357</strain>
    </source>
</reference>
<keyword evidence="3 6" id="KW-0812">Transmembrane</keyword>
<evidence type="ECO:0000256" key="6">
    <source>
        <dbReference type="PIRNR" id="PIRNR018968"/>
    </source>
</evidence>
<feature type="transmembrane region" description="Helical" evidence="6">
    <location>
        <begin position="564"/>
        <end position="586"/>
    </location>
</feature>
<name>A0A926RSA7_9BACL</name>
<dbReference type="InterPro" id="IPR003838">
    <property type="entry name" value="ABC3_permease_C"/>
</dbReference>
<dbReference type="PANTHER" id="PTHR46795">
    <property type="entry name" value="ABC TRANSPORTER PERMEASE-RELATED-RELATED"/>
    <property type="match status" value="1"/>
</dbReference>
<feature type="transmembrane region" description="Helical" evidence="6">
    <location>
        <begin position="20"/>
        <end position="40"/>
    </location>
</feature>
<proteinExistence type="inferred from homology"/>
<feature type="transmembrane region" description="Helical" evidence="6">
    <location>
        <begin position="282"/>
        <end position="305"/>
    </location>
</feature>
<keyword evidence="9" id="KW-1185">Reference proteome</keyword>
<evidence type="ECO:0000256" key="2">
    <source>
        <dbReference type="ARBA" id="ARBA00022475"/>
    </source>
</evidence>
<dbReference type="AlphaFoldDB" id="A0A926RSA7"/>
<feature type="transmembrane region" description="Helical" evidence="6">
    <location>
        <begin position="196"/>
        <end position="216"/>
    </location>
</feature>
<evidence type="ECO:0000259" key="7">
    <source>
        <dbReference type="Pfam" id="PF02687"/>
    </source>
</evidence>
<keyword evidence="5 6" id="KW-0472">Membrane</keyword>
<dbReference type="Pfam" id="PF02687">
    <property type="entry name" value="FtsX"/>
    <property type="match status" value="1"/>
</dbReference>
<feature type="transmembrane region" description="Helical" evidence="6">
    <location>
        <begin position="151"/>
        <end position="175"/>
    </location>
</feature>
<protein>
    <submittedName>
        <fullName evidence="8">ABC transporter permease</fullName>
    </submittedName>
</protein>
<dbReference type="InterPro" id="IPR027022">
    <property type="entry name" value="ABC_permease_BceB-typ"/>
</dbReference>
<feature type="domain" description="ABC3 transporter permease C-terminal" evidence="7">
    <location>
        <begin position="62"/>
        <end position="179"/>
    </location>
</feature>
<dbReference type="EMBL" id="JACXAH010000002">
    <property type="protein sequence ID" value="MBD1370845.1"/>
    <property type="molecule type" value="Genomic_DNA"/>
</dbReference>
<evidence type="ECO:0000256" key="4">
    <source>
        <dbReference type="ARBA" id="ARBA00022989"/>
    </source>
</evidence>
<evidence type="ECO:0000313" key="8">
    <source>
        <dbReference type="EMBL" id="MBD1370845.1"/>
    </source>
</evidence>
<keyword evidence="4 6" id="KW-1133">Transmembrane helix</keyword>
<evidence type="ECO:0000313" key="9">
    <source>
        <dbReference type="Proteomes" id="UP000661691"/>
    </source>
</evidence>
<evidence type="ECO:0000256" key="5">
    <source>
        <dbReference type="ARBA" id="ARBA00023136"/>
    </source>
</evidence>
<comment type="caution">
    <text evidence="8">The sequence shown here is derived from an EMBL/GenBank/DDBJ whole genome shotgun (WGS) entry which is preliminary data.</text>
</comment>
<dbReference type="PANTHER" id="PTHR46795:SF1">
    <property type="entry name" value="ABC TRANSPORTER PERMEASE PROTEIN"/>
    <property type="match status" value="1"/>
</dbReference>
<dbReference type="RefSeq" id="WP_191139246.1">
    <property type="nucleotide sequence ID" value="NZ_JACXAG020000002.1"/>
</dbReference>
<gene>
    <name evidence="8" type="ORF">IC620_00525</name>
</gene>
<feature type="transmembrane region" description="Helical" evidence="6">
    <location>
        <begin position="105"/>
        <end position="131"/>
    </location>
</feature>
<dbReference type="InterPro" id="IPR052536">
    <property type="entry name" value="ABC-4_Integral_Memb_Prot"/>
</dbReference>
<dbReference type="PIRSF" id="PIRSF018968">
    <property type="entry name" value="ABC_permease_BceB"/>
    <property type="match status" value="1"/>
</dbReference>
<feature type="transmembrane region" description="Helical" evidence="6">
    <location>
        <begin position="228"/>
        <end position="250"/>
    </location>
</feature>
<keyword evidence="6" id="KW-0813">Transport</keyword>
<feature type="transmembrane region" description="Helical" evidence="6">
    <location>
        <begin position="52"/>
        <end position="74"/>
    </location>
</feature>
<comment type="subcellular location">
    <subcellularLocation>
        <location evidence="1 6">Cell membrane</location>
        <topology evidence="1 6">Multi-pass membrane protein</topology>
    </subcellularLocation>
</comment>
<feature type="transmembrane region" description="Helical" evidence="6">
    <location>
        <begin position="592"/>
        <end position="610"/>
    </location>
</feature>
<sequence length="626" mass="71891">MHYRTLAKKSLLFHARSYLAYFYSCIFTVILFYLYTALLYHPILEDSMVSEAFVGLIYMVEVIIGLFAILFLGYSQSAFLHNRKKDLAVFQVLGMSVKQMTRLVFWENCMIGFISIVIGIGLSIACSNYFFLGISKVLRFQDPIVASSPGVPALVTAITFLFIFILLSWWSRFSFRKVSIRSLFHVQTATKKEPRFSIWLVGLALISIATGYGLALSSSLSQLAQLSLMIGVLLLIGTYFLITQTSVWFVDQMTKTSTVQERSLWFLFFTNLRYRLADHTKIIFMVSILTSIVLSVVGICIMYGVESERVAEKQAPFHLSVIDKEKVMNKQVVALMNKHEMKVKEEIHLPILTDVDEYSQYAVISIQSFNQLRKNQRQPLLQIGDKEAVLAKNSGIWKDDLQSVTPYRYQLSGLKQKPALKITHELTGIYFNEHDQTRFLLIVSEAQFHAFSQQVQQADQQVQIHGYQFNDWHKSKVLFEELSDQTNLINGTYLFHSFLLAVISPLTFVSCFIGALLLLGLGSILYFKSFTELSLDRNQMQVLNKMGLSFAEILRVYRKQISVLFYRPFVVGSCHAVIVMYAFSFLFDQTPWLMIGLVMGGYLILYSGYYKWTVYHYRKQASVFLT</sequence>
<dbReference type="Proteomes" id="UP000661691">
    <property type="component" value="Unassembled WGS sequence"/>
</dbReference>
<dbReference type="GO" id="GO:0055085">
    <property type="term" value="P:transmembrane transport"/>
    <property type="evidence" value="ECO:0007669"/>
    <property type="project" value="UniProtKB-UniRule"/>
</dbReference>
<evidence type="ECO:0000256" key="3">
    <source>
        <dbReference type="ARBA" id="ARBA00022692"/>
    </source>
</evidence>